<name>A0A0N1IFQ7_PAPMA</name>
<feature type="transmembrane region" description="Helical" evidence="2">
    <location>
        <begin position="255"/>
        <end position="275"/>
    </location>
</feature>
<feature type="transmembrane region" description="Helical" evidence="2">
    <location>
        <begin position="7"/>
        <end position="29"/>
    </location>
</feature>
<evidence type="ECO:0000256" key="1">
    <source>
        <dbReference type="SAM" id="MobiDB-lite"/>
    </source>
</evidence>
<feature type="transmembrane region" description="Helical" evidence="2">
    <location>
        <begin position="162"/>
        <end position="179"/>
    </location>
</feature>
<dbReference type="PANTHER" id="PTHR22168">
    <property type="entry name" value="TMEM26 PROTEIN"/>
    <property type="match status" value="1"/>
</dbReference>
<sequence>MANVGKVLATIKAVITRLVFACHGIIAIWQVTVFKNSIEYWYLASPILLLIFEGVFTLTIKDNQEWKWNRMLLMGILSQHFSAAPYLESFINLSKSTLIKTLHWLSFCYIPEALTTGIPLPGATKIPTDMWVTLIEQFLMLTLIVGRWLLPKGDLTRDQLSQLLLVYIGTAADIIEFFDSFKDEKVATEKVLVLLTLAIWSWSLVQFTVVLTATKSRKTRGTAHRSDMNSSRACCCSIEVCAIIMNIALQDAPFLAFRLLIIAHYKIINYMNIFFTCKNTLVILLQIYRLYVLHLETVEEGNGSVYRKRRKHKTERKEHNKKRTHSKPRKHKKRHEIGETSVSVISDPRRQERVDGGRIRAIILTNTDEIKELELTNLFKDQVGIENEKKKGKKKKQKANSSEESLNNIHHTTDDSGI</sequence>
<gene>
    <name evidence="3" type="ORF">RR48_02083</name>
</gene>
<dbReference type="Pfam" id="PF09772">
    <property type="entry name" value="Tmem26"/>
    <property type="match status" value="1"/>
</dbReference>
<protein>
    <submittedName>
        <fullName evidence="3">Transmembrane protein 26</fullName>
    </submittedName>
</protein>
<keyword evidence="2" id="KW-0472">Membrane</keyword>
<proteinExistence type="predicted"/>
<dbReference type="STRING" id="76193.A0A0N1IFQ7"/>
<dbReference type="EMBL" id="KQ460971">
    <property type="protein sequence ID" value="KPJ10121.1"/>
    <property type="molecule type" value="Genomic_DNA"/>
</dbReference>
<feature type="compositionally biased region" description="Basic residues" evidence="1">
    <location>
        <begin position="306"/>
        <end position="335"/>
    </location>
</feature>
<dbReference type="InterPro" id="IPR019169">
    <property type="entry name" value="Transmembrane_26"/>
</dbReference>
<evidence type="ECO:0000313" key="3">
    <source>
        <dbReference type="EMBL" id="KPJ10121.1"/>
    </source>
</evidence>
<feature type="compositionally biased region" description="Polar residues" evidence="1">
    <location>
        <begin position="399"/>
        <end position="410"/>
    </location>
</feature>
<feature type="transmembrane region" description="Helical" evidence="2">
    <location>
        <begin position="130"/>
        <end position="150"/>
    </location>
</feature>
<accession>A0A0N1IFQ7</accession>
<evidence type="ECO:0000313" key="4">
    <source>
        <dbReference type="Proteomes" id="UP000053240"/>
    </source>
</evidence>
<dbReference type="Proteomes" id="UP000053240">
    <property type="component" value="Unassembled WGS sequence"/>
</dbReference>
<keyword evidence="4" id="KW-1185">Reference proteome</keyword>
<dbReference type="AlphaFoldDB" id="A0A0N1IFQ7"/>
<feature type="region of interest" description="Disordered" evidence="1">
    <location>
        <begin position="384"/>
        <end position="418"/>
    </location>
</feature>
<keyword evidence="2" id="KW-1133">Transmembrane helix</keyword>
<dbReference type="InParanoid" id="A0A0N1IFQ7"/>
<feature type="transmembrane region" description="Helical" evidence="2">
    <location>
        <begin position="41"/>
        <end position="60"/>
    </location>
</feature>
<feature type="region of interest" description="Disordered" evidence="1">
    <location>
        <begin position="304"/>
        <end position="350"/>
    </location>
</feature>
<feature type="transmembrane region" description="Helical" evidence="2">
    <location>
        <begin position="191"/>
        <end position="213"/>
    </location>
</feature>
<dbReference type="PANTHER" id="PTHR22168:SF8">
    <property type="entry name" value="TRANSMEMBRANE PROTEIN 26"/>
    <property type="match status" value="1"/>
</dbReference>
<organism evidence="3 4">
    <name type="scientific">Papilio machaon</name>
    <name type="common">Old World swallowtail butterfly</name>
    <dbReference type="NCBI Taxonomy" id="76193"/>
    <lineage>
        <taxon>Eukaryota</taxon>
        <taxon>Metazoa</taxon>
        <taxon>Ecdysozoa</taxon>
        <taxon>Arthropoda</taxon>
        <taxon>Hexapoda</taxon>
        <taxon>Insecta</taxon>
        <taxon>Pterygota</taxon>
        <taxon>Neoptera</taxon>
        <taxon>Endopterygota</taxon>
        <taxon>Lepidoptera</taxon>
        <taxon>Glossata</taxon>
        <taxon>Ditrysia</taxon>
        <taxon>Papilionoidea</taxon>
        <taxon>Papilionidae</taxon>
        <taxon>Papilioninae</taxon>
        <taxon>Papilio</taxon>
    </lineage>
</organism>
<keyword evidence="2 3" id="KW-0812">Transmembrane</keyword>
<reference evidence="3 4" key="1">
    <citation type="journal article" date="2015" name="Nat. Commun.">
        <title>Outbred genome sequencing and CRISPR/Cas9 gene editing in butterflies.</title>
        <authorList>
            <person name="Li X."/>
            <person name="Fan D."/>
            <person name="Zhang W."/>
            <person name="Liu G."/>
            <person name="Zhang L."/>
            <person name="Zhao L."/>
            <person name="Fang X."/>
            <person name="Chen L."/>
            <person name="Dong Y."/>
            <person name="Chen Y."/>
            <person name="Ding Y."/>
            <person name="Zhao R."/>
            <person name="Feng M."/>
            <person name="Zhu Y."/>
            <person name="Feng Y."/>
            <person name="Jiang X."/>
            <person name="Zhu D."/>
            <person name="Xiang H."/>
            <person name="Feng X."/>
            <person name="Li S."/>
            <person name="Wang J."/>
            <person name="Zhang G."/>
            <person name="Kronforst M.R."/>
            <person name="Wang W."/>
        </authorList>
    </citation>
    <scope>NUCLEOTIDE SEQUENCE [LARGE SCALE GENOMIC DNA]</scope>
    <source>
        <strain evidence="3">Ya'a_city_454_Pm</strain>
        <tissue evidence="3">Whole body</tissue>
    </source>
</reference>
<evidence type="ECO:0000256" key="2">
    <source>
        <dbReference type="SAM" id="Phobius"/>
    </source>
</evidence>